<keyword evidence="1" id="KW-0472">Membrane</keyword>
<name>A0AAJ7DZB8_9HYME</name>
<dbReference type="KEGG" id="csol:105365494"/>
<keyword evidence="2" id="KW-1185">Reference proteome</keyword>
<keyword evidence="1 3" id="KW-0812">Transmembrane</keyword>
<feature type="transmembrane region" description="Helical" evidence="1">
    <location>
        <begin position="107"/>
        <end position="125"/>
    </location>
</feature>
<proteinExistence type="predicted"/>
<protein>
    <submittedName>
        <fullName evidence="3">Transmembrane protein 60</fullName>
    </submittedName>
</protein>
<dbReference type="GeneID" id="105365494"/>
<dbReference type="PANTHER" id="PTHR13568">
    <property type="entry name" value="FAM11A, B PROTEIN"/>
    <property type="match status" value="1"/>
</dbReference>
<feature type="transmembrane region" description="Helical" evidence="1">
    <location>
        <begin position="31"/>
        <end position="53"/>
    </location>
</feature>
<gene>
    <name evidence="3" type="primary">LOC105365494</name>
</gene>
<accession>A0AAJ7DZB8</accession>
<dbReference type="InterPro" id="IPR019396">
    <property type="entry name" value="TM_Fragile-X-F-assoc"/>
</dbReference>
<dbReference type="PANTHER" id="PTHR13568:SF4">
    <property type="entry name" value="TRANSMEMBRANE PROTEIN 60"/>
    <property type="match status" value="1"/>
</dbReference>
<evidence type="ECO:0000313" key="2">
    <source>
        <dbReference type="Proteomes" id="UP000695007"/>
    </source>
</evidence>
<keyword evidence="1" id="KW-1133">Transmembrane helix</keyword>
<feature type="transmembrane region" description="Helical" evidence="1">
    <location>
        <begin position="73"/>
        <end position="95"/>
    </location>
</feature>
<evidence type="ECO:0000256" key="1">
    <source>
        <dbReference type="SAM" id="Phobius"/>
    </source>
</evidence>
<dbReference type="AlphaFoldDB" id="A0AAJ7DZB8"/>
<dbReference type="RefSeq" id="XP_011501977.1">
    <property type="nucleotide sequence ID" value="XM_011503675.1"/>
</dbReference>
<organism evidence="2 3">
    <name type="scientific">Ceratosolen solmsi marchali</name>
    <dbReference type="NCBI Taxonomy" id="326594"/>
    <lineage>
        <taxon>Eukaryota</taxon>
        <taxon>Metazoa</taxon>
        <taxon>Ecdysozoa</taxon>
        <taxon>Arthropoda</taxon>
        <taxon>Hexapoda</taxon>
        <taxon>Insecta</taxon>
        <taxon>Pterygota</taxon>
        <taxon>Neoptera</taxon>
        <taxon>Endopterygota</taxon>
        <taxon>Hymenoptera</taxon>
        <taxon>Apocrita</taxon>
        <taxon>Proctotrupomorpha</taxon>
        <taxon>Chalcidoidea</taxon>
        <taxon>Agaonidae</taxon>
        <taxon>Agaoninae</taxon>
        <taxon>Ceratosolen</taxon>
    </lineage>
</organism>
<dbReference type="Pfam" id="PF10269">
    <property type="entry name" value="Tmemb_185A"/>
    <property type="match status" value="1"/>
</dbReference>
<evidence type="ECO:0000313" key="3">
    <source>
        <dbReference type="RefSeq" id="XP_011501977.1"/>
    </source>
</evidence>
<reference evidence="3" key="1">
    <citation type="submission" date="2025-08" db="UniProtKB">
        <authorList>
            <consortium name="RefSeq"/>
        </authorList>
    </citation>
    <scope>IDENTIFICATION</scope>
</reference>
<feature type="transmembrane region" description="Helical" evidence="1">
    <location>
        <begin position="7"/>
        <end position="25"/>
    </location>
</feature>
<dbReference type="Proteomes" id="UP000695007">
    <property type="component" value="Unplaced"/>
</dbReference>
<sequence>MAVLHRALFTWFNLLIFLILLVLRLDQRIQWNWFIVFIPMWLYDNILLIYIAFNMILFCKNAHDRLISLRRMVWYMIAVLMKLSAQILVCLKLEALQWVLPAKAVLAPFWVLFTALAADVFVHLIQNSRY</sequence>